<accession>A0A9W9U2T3</accession>
<organism evidence="2 3">
    <name type="scientific">Penicillium atrosanguineum</name>
    <dbReference type="NCBI Taxonomy" id="1132637"/>
    <lineage>
        <taxon>Eukaryota</taxon>
        <taxon>Fungi</taxon>
        <taxon>Dikarya</taxon>
        <taxon>Ascomycota</taxon>
        <taxon>Pezizomycotina</taxon>
        <taxon>Eurotiomycetes</taxon>
        <taxon>Eurotiomycetidae</taxon>
        <taxon>Eurotiales</taxon>
        <taxon>Aspergillaceae</taxon>
        <taxon>Penicillium</taxon>
    </lineage>
</organism>
<reference evidence="2" key="1">
    <citation type="submission" date="2022-12" db="EMBL/GenBank/DDBJ databases">
        <authorList>
            <person name="Petersen C."/>
        </authorList>
    </citation>
    <scope>NUCLEOTIDE SEQUENCE</scope>
    <source>
        <strain evidence="2">IBT 21472</strain>
    </source>
</reference>
<name>A0A9W9U2T3_9EURO</name>
<dbReference type="Proteomes" id="UP001147746">
    <property type="component" value="Unassembled WGS sequence"/>
</dbReference>
<dbReference type="InterPro" id="IPR000719">
    <property type="entry name" value="Prot_kinase_dom"/>
</dbReference>
<evidence type="ECO:0000313" key="3">
    <source>
        <dbReference type="Proteomes" id="UP001147746"/>
    </source>
</evidence>
<dbReference type="EMBL" id="JAPZBO010000007">
    <property type="protein sequence ID" value="KAJ5311437.1"/>
    <property type="molecule type" value="Genomic_DNA"/>
</dbReference>
<dbReference type="SMART" id="SM00220">
    <property type="entry name" value="S_TKc"/>
    <property type="match status" value="1"/>
</dbReference>
<protein>
    <submittedName>
        <fullName evidence="2">Serine/threonine protein kinase</fullName>
    </submittedName>
</protein>
<dbReference type="SUPFAM" id="SSF56112">
    <property type="entry name" value="Protein kinase-like (PK-like)"/>
    <property type="match status" value="1"/>
</dbReference>
<dbReference type="GO" id="GO:0005634">
    <property type="term" value="C:nucleus"/>
    <property type="evidence" value="ECO:0007669"/>
    <property type="project" value="TreeGrafter"/>
</dbReference>
<evidence type="ECO:0000313" key="2">
    <source>
        <dbReference type="EMBL" id="KAJ5311437.1"/>
    </source>
</evidence>
<gene>
    <name evidence="2" type="ORF">N7476_007297</name>
</gene>
<proteinExistence type="predicted"/>
<dbReference type="Pfam" id="PF00069">
    <property type="entry name" value="Pkinase"/>
    <property type="match status" value="1"/>
</dbReference>
<dbReference type="GO" id="GO:0044773">
    <property type="term" value="P:mitotic DNA damage checkpoint signaling"/>
    <property type="evidence" value="ECO:0007669"/>
    <property type="project" value="TreeGrafter"/>
</dbReference>
<keyword evidence="2" id="KW-0808">Transferase</keyword>
<comment type="caution">
    <text evidence="2">The sequence shown here is derived from an EMBL/GenBank/DDBJ whole genome shotgun (WGS) entry which is preliminary data.</text>
</comment>
<feature type="domain" description="Protein kinase" evidence="1">
    <location>
        <begin position="34"/>
        <end position="297"/>
    </location>
</feature>
<keyword evidence="2" id="KW-0418">Kinase</keyword>
<dbReference type="GO" id="GO:0004674">
    <property type="term" value="F:protein serine/threonine kinase activity"/>
    <property type="evidence" value="ECO:0007669"/>
    <property type="project" value="UniProtKB-KW"/>
</dbReference>
<dbReference type="PANTHER" id="PTHR44167">
    <property type="entry name" value="OVARIAN-SPECIFIC SERINE/THREONINE-PROTEIN KINASE LOK-RELATED"/>
    <property type="match status" value="1"/>
</dbReference>
<dbReference type="Gene3D" id="1.10.510.10">
    <property type="entry name" value="Transferase(Phosphotransferase) domain 1"/>
    <property type="match status" value="1"/>
</dbReference>
<keyword evidence="3" id="KW-1185">Reference proteome</keyword>
<keyword evidence="2" id="KW-0723">Serine/threonine-protein kinase</keyword>
<dbReference type="PROSITE" id="PS50011">
    <property type="entry name" value="PROTEIN_KINASE_DOM"/>
    <property type="match status" value="1"/>
</dbReference>
<sequence>MQDQIAEMEVPEIDDVTMAEWDLSTKRLTWECFTLVMGTQIAGAAAAINKATLDPYPDSTVVTKRSSADANQVIYGASLQKKCSSNINVLPVIDYVYSEGRRNYGWSIIPYVSEGSLEANFGSYSDQSSVNTAFKQMLNAVAGVQSEGIIHRDLKPENFLKDGDTLKLMDFDQSRETSSSNQFDVGTPSYIAPEIIAMKTDTGIMYDYKVDTFSIAMSFIVMSVSELRDATTRFQLWKDLIEPDGTLWPSADTVAKLLKARNYAVFSGNDDLLNVLAKALCKPSERYDPQGFKAAFAGVA</sequence>
<dbReference type="InterPro" id="IPR011009">
    <property type="entry name" value="Kinase-like_dom_sf"/>
</dbReference>
<reference evidence="2" key="2">
    <citation type="journal article" date="2023" name="IMA Fungus">
        <title>Comparative genomic study of the Penicillium genus elucidates a diverse pangenome and 15 lateral gene transfer events.</title>
        <authorList>
            <person name="Petersen C."/>
            <person name="Sorensen T."/>
            <person name="Nielsen M.R."/>
            <person name="Sondergaard T.E."/>
            <person name="Sorensen J.L."/>
            <person name="Fitzpatrick D.A."/>
            <person name="Frisvad J.C."/>
            <person name="Nielsen K.L."/>
        </authorList>
    </citation>
    <scope>NUCLEOTIDE SEQUENCE</scope>
    <source>
        <strain evidence="2">IBT 21472</strain>
    </source>
</reference>
<dbReference type="AlphaFoldDB" id="A0A9W9U2T3"/>
<dbReference type="GO" id="GO:0005524">
    <property type="term" value="F:ATP binding"/>
    <property type="evidence" value="ECO:0007669"/>
    <property type="project" value="InterPro"/>
</dbReference>
<evidence type="ECO:0000259" key="1">
    <source>
        <dbReference type="PROSITE" id="PS50011"/>
    </source>
</evidence>
<dbReference type="PANTHER" id="PTHR44167:SF24">
    <property type="entry name" value="SERINE_THREONINE-PROTEIN KINASE CHK2"/>
    <property type="match status" value="1"/>
</dbReference>